<dbReference type="InterPro" id="IPR003646">
    <property type="entry name" value="SH3-like_bac-type"/>
</dbReference>
<dbReference type="Proteomes" id="UP000751852">
    <property type="component" value="Unassembled WGS sequence"/>
</dbReference>
<sequence length="52" mass="6094">MKIVMIYYDEVMKQDGHDWVGYTAYSGKRIYLSVRTWNKSTGELGPLWGVIH</sequence>
<feature type="domain" description="SH3b" evidence="1">
    <location>
        <begin position="6"/>
        <end position="34"/>
    </location>
</feature>
<evidence type="ECO:0000259" key="1">
    <source>
        <dbReference type="Pfam" id="PF08460"/>
    </source>
</evidence>
<keyword evidence="3" id="KW-1185">Reference proteome</keyword>
<accession>A0ABS0T824</accession>
<comment type="caution">
    <text evidence="2">The sequence shown here is derived from an EMBL/GenBank/DDBJ whole genome shotgun (WGS) entry which is preliminary data.</text>
</comment>
<proteinExistence type="predicted"/>
<organism evidence="2 3">
    <name type="scientific">Staphylococcus canis</name>
    <dbReference type="NCBI Taxonomy" id="2724942"/>
    <lineage>
        <taxon>Bacteria</taxon>
        <taxon>Bacillati</taxon>
        <taxon>Bacillota</taxon>
        <taxon>Bacilli</taxon>
        <taxon>Bacillales</taxon>
        <taxon>Staphylococcaceae</taxon>
        <taxon>Staphylococcus</taxon>
    </lineage>
</organism>
<protein>
    <recommendedName>
        <fullName evidence="1">SH3b domain-containing protein</fullName>
    </recommendedName>
</protein>
<name>A0ABS0T824_9STAP</name>
<dbReference type="EMBL" id="JABANU010000008">
    <property type="protein sequence ID" value="MBI5974832.1"/>
    <property type="molecule type" value="Genomic_DNA"/>
</dbReference>
<evidence type="ECO:0000313" key="2">
    <source>
        <dbReference type="EMBL" id="MBI5974832.1"/>
    </source>
</evidence>
<reference evidence="2 3" key="1">
    <citation type="submission" date="2020-04" db="EMBL/GenBank/DDBJ databases">
        <title>Staphylococcus species from domestic dog.</title>
        <authorList>
            <person name="Paterson G.K."/>
        </authorList>
    </citation>
    <scope>NUCLEOTIDE SEQUENCE [LARGE SCALE GENOMIC DNA]</scope>
    <source>
        <strain evidence="2 3">H16/1A</strain>
    </source>
</reference>
<dbReference type="Gene3D" id="2.30.30.40">
    <property type="entry name" value="SH3 Domains"/>
    <property type="match status" value="1"/>
</dbReference>
<evidence type="ECO:0000313" key="3">
    <source>
        <dbReference type="Proteomes" id="UP000751852"/>
    </source>
</evidence>
<dbReference type="Pfam" id="PF08460">
    <property type="entry name" value="SH3_5"/>
    <property type="match status" value="1"/>
</dbReference>
<gene>
    <name evidence="2" type="ORF">HHH54_04355</name>
</gene>